<dbReference type="AlphaFoldDB" id="A0A918ZTE3"/>
<name>A0A918ZTE3_9ACTN</name>
<protein>
    <submittedName>
        <fullName evidence="4">2-hydroxyhepta-2,4-diene-1,7-dioate isomerase</fullName>
    </submittedName>
</protein>
<comment type="similarity">
    <text evidence="1">Belongs to the FAH family.</text>
</comment>
<dbReference type="GO" id="GO:0019752">
    <property type="term" value="P:carboxylic acid metabolic process"/>
    <property type="evidence" value="ECO:0007669"/>
    <property type="project" value="UniProtKB-ARBA"/>
</dbReference>
<organism evidence="4 5">
    <name type="scientific">Streptomyces capitiformicae</name>
    <dbReference type="NCBI Taxonomy" id="2014920"/>
    <lineage>
        <taxon>Bacteria</taxon>
        <taxon>Bacillati</taxon>
        <taxon>Actinomycetota</taxon>
        <taxon>Actinomycetes</taxon>
        <taxon>Kitasatosporales</taxon>
        <taxon>Streptomycetaceae</taxon>
        <taxon>Streptomyces</taxon>
    </lineage>
</organism>
<proteinExistence type="inferred from homology"/>
<dbReference type="InterPro" id="IPR051121">
    <property type="entry name" value="FAH"/>
</dbReference>
<dbReference type="EMBL" id="BNAT01000065">
    <property type="protein sequence ID" value="GHE66618.1"/>
    <property type="molecule type" value="Genomic_DNA"/>
</dbReference>
<dbReference type="Gene3D" id="3.90.850.10">
    <property type="entry name" value="Fumarylacetoacetase-like, C-terminal domain"/>
    <property type="match status" value="1"/>
</dbReference>
<dbReference type="PANTHER" id="PTHR42796">
    <property type="entry name" value="FUMARYLACETOACETATE HYDROLASE DOMAIN-CONTAINING PROTEIN 2A-RELATED"/>
    <property type="match status" value="1"/>
</dbReference>
<reference evidence="4" key="1">
    <citation type="journal article" date="2014" name="Int. J. Syst. Evol. Microbiol.">
        <title>Complete genome sequence of Corynebacterium casei LMG S-19264T (=DSM 44701T), isolated from a smear-ripened cheese.</title>
        <authorList>
            <consortium name="US DOE Joint Genome Institute (JGI-PGF)"/>
            <person name="Walter F."/>
            <person name="Albersmeier A."/>
            <person name="Kalinowski J."/>
            <person name="Ruckert C."/>
        </authorList>
    </citation>
    <scope>NUCLEOTIDE SEQUENCE</scope>
    <source>
        <strain evidence="4">CGMCC 4.7403</strain>
    </source>
</reference>
<reference evidence="4" key="2">
    <citation type="submission" date="2020-09" db="EMBL/GenBank/DDBJ databases">
        <authorList>
            <person name="Sun Q."/>
            <person name="Zhou Y."/>
        </authorList>
    </citation>
    <scope>NUCLEOTIDE SEQUENCE</scope>
    <source>
        <strain evidence="4">CGMCC 4.7403</strain>
    </source>
</reference>
<gene>
    <name evidence="4" type="ORF">GCM10017771_90250</name>
</gene>
<dbReference type="GO" id="GO:0016853">
    <property type="term" value="F:isomerase activity"/>
    <property type="evidence" value="ECO:0007669"/>
    <property type="project" value="UniProtKB-KW"/>
</dbReference>
<feature type="domain" description="Fumarylacetoacetase-like C-terminal" evidence="3">
    <location>
        <begin position="80"/>
        <end position="286"/>
    </location>
</feature>
<dbReference type="RefSeq" id="WP_189788213.1">
    <property type="nucleotide sequence ID" value="NZ_BNAT01000065.1"/>
</dbReference>
<evidence type="ECO:0000259" key="3">
    <source>
        <dbReference type="Pfam" id="PF01557"/>
    </source>
</evidence>
<evidence type="ECO:0000313" key="5">
    <source>
        <dbReference type="Proteomes" id="UP000603227"/>
    </source>
</evidence>
<dbReference type="InterPro" id="IPR036663">
    <property type="entry name" value="Fumarylacetoacetase_C_sf"/>
</dbReference>
<dbReference type="InterPro" id="IPR011234">
    <property type="entry name" value="Fumarylacetoacetase-like_C"/>
</dbReference>
<keyword evidence="2" id="KW-0479">Metal-binding</keyword>
<evidence type="ECO:0000313" key="4">
    <source>
        <dbReference type="EMBL" id="GHE66618.1"/>
    </source>
</evidence>
<dbReference type="SUPFAM" id="SSF56529">
    <property type="entry name" value="FAH"/>
    <property type="match status" value="1"/>
</dbReference>
<accession>A0A918ZTE3</accession>
<dbReference type="FunFam" id="3.90.850.10:FF:000002">
    <property type="entry name" value="2-hydroxyhepta-2,4-diene-1,7-dioate isomerase"/>
    <property type="match status" value="1"/>
</dbReference>
<comment type="caution">
    <text evidence="4">The sequence shown here is derived from an EMBL/GenBank/DDBJ whole genome shotgun (WGS) entry which is preliminary data.</text>
</comment>
<dbReference type="GO" id="GO:0046872">
    <property type="term" value="F:metal ion binding"/>
    <property type="evidence" value="ECO:0007669"/>
    <property type="project" value="UniProtKB-KW"/>
</dbReference>
<dbReference type="Proteomes" id="UP000603227">
    <property type="component" value="Unassembled WGS sequence"/>
</dbReference>
<dbReference type="Pfam" id="PF01557">
    <property type="entry name" value="FAA_hydrolase"/>
    <property type="match status" value="1"/>
</dbReference>
<evidence type="ECO:0000256" key="1">
    <source>
        <dbReference type="ARBA" id="ARBA00010211"/>
    </source>
</evidence>
<keyword evidence="4" id="KW-0413">Isomerase</keyword>
<evidence type="ECO:0000256" key="2">
    <source>
        <dbReference type="ARBA" id="ARBA00022723"/>
    </source>
</evidence>
<dbReference type="PANTHER" id="PTHR42796:SF4">
    <property type="entry name" value="FUMARYLACETOACETATE HYDROLASE DOMAIN-CONTAINING PROTEIN 2A"/>
    <property type="match status" value="1"/>
</dbReference>
<keyword evidence="5" id="KW-1185">Reference proteome</keyword>
<sequence>MKLATIRTANEVRWGSPRPKAGGGTAAVRLDGDRAVEVGAPDVATLLRRPDWRTAAAAADGPAHDAAALDLAPVVTTPAKIFCVGHNYRTHIAEMGREMPSHPALFAKFANCLLGARDDIVHPGETEELDWEAELGFVIGSRLPRRATSQEAAAAIAGYTVVNDISMRDWQWRTPQWLQGKAWEASTPAGPWLVTGDEIDDAADLEIRLEVEGEVMQRSRTSDLLFTPADIAAYLSTFTTLEPGDLVLTGTPGGVGAARDPKVFLKPGQVVRTVVEGIGECVNTVVEDKP</sequence>